<sequence>MDRSALPTLCLCTKCFDSALGGQKRASDPLDLELQTDSCELTCGCWELNLGLLEKQKVALTTELQRQVQFYK</sequence>
<evidence type="ECO:0000313" key="1">
    <source>
        <dbReference type="EMBL" id="ERE88245.1"/>
    </source>
</evidence>
<accession>A0A061IKR7</accession>
<name>A0A061IKR7_CRIGR</name>
<evidence type="ECO:0000313" key="2">
    <source>
        <dbReference type="Proteomes" id="UP000030759"/>
    </source>
</evidence>
<dbReference type="EMBL" id="KE666154">
    <property type="protein sequence ID" value="ERE88245.1"/>
    <property type="molecule type" value="Genomic_DNA"/>
</dbReference>
<reference evidence="2" key="1">
    <citation type="journal article" date="2013" name="Nat. Biotechnol.">
        <title>Chinese hamster genome sequenced from sorted chromosomes.</title>
        <authorList>
            <person name="Brinkrolf K."/>
            <person name="Rupp O."/>
            <person name="Laux H."/>
            <person name="Kollin F."/>
            <person name="Ernst W."/>
            <person name="Linke B."/>
            <person name="Kofler R."/>
            <person name="Romand S."/>
            <person name="Hesse F."/>
            <person name="Budach W.E."/>
            <person name="Galosy S."/>
            <person name="Muller D."/>
            <person name="Noll T."/>
            <person name="Wienberg J."/>
            <person name="Jostock T."/>
            <person name="Leonard M."/>
            <person name="Grillari J."/>
            <person name="Tauch A."/>
            <person name="Goesmann A."/>
            <person name="Helk B."/>
            <person name="Mott J.E."/>
            <person name="Puhler A."/>
            <person name="Borth N."/>
        </authorList>
    </citation>
    <scope>NUCLEOTIDE SEQUENCE [LARGE SCALE GENOMIC DNA]</scope>
    <source>
        <strain evidence="2">17A/GY</strain>
    </source>
</reference>
<protein>
    <submittedName>
        <fullName evidence="1">Uncharacterized protein</fullName>
    </submittedName>
</protein>
<organism evidence="1 2">
    <name type="scientific">Cricetulus griseus</name>
    <name type="common">Chinese hamster</name>
    <name type="synonym">Cricetulus barabensis griseus</name>
    <dbReference type="NCBI Taxonomy" id="10029"/>
    <lineage>
        <taxon>Eukaryota</taxon>
        <taxon>Metazoa</taxon>
        <taxon>Chordata</taxon>
        <taxon>Craniata</taxon>
        <taxon>Vertebrata</taxon>
        <taxon>Euteleostomi</taxon>
        <taxon>Mammalia</taxon>
        <taxon>Eutheria</taxon>
        <taxon>Euarchontoglires</taxon>
        <taxon>Glires</taxon>
        <taxon>Rodentia</taxon>
        <taxon>Myomorpha</taxon>
        <taxon>Muroidea</taxon>
        <taxon>Cricetidae</taxon>
        <taxon>Cricetinae</taxon>
        <taxon>Cricetulus</taxon>
    </lineage>
</organism>
<proteinExistence type="predicted"/>
<gene>
    <name evidence="1" type="ORF">H671_1g3204</name>
</gene>
<dbReference type="Proteomes" id="UP000030759">
    <property type="component" value="Unassembled WGS sequence"/>
</dbReference>
<dbReference type="AlphaFoldDB" id="A0A061IKR7"/>